<dbReference type="PANTHER" id="PTHR11067">
    <property type="entry name" value="INOSINE TRIPHOSPHATE PYROPHOSPHATASE/HAM1 PROTEIN"/>
    <property type="match status" value="1"/>
</dbReference>
<dbReference type="NCBIfam" id="TIGR00042">
    <property type="entry name" value="RdgB/HAM1 family non-canonical purine NTP pyrophosphatase"/>
    <property type="match status" value="1"/>
</dbReference>
<dbReference type="SUPFAM" id="SSF52972">
    <property type="entry name" value="ITPase-like"/>
    <property type="match status" value="1"/>
</dbReference>
<evidence type="ECO:0000256" key="8">
    <source>
        <dbReference type="ARBA" id="ARBA00051875"/>
    </source>
</evidence>
<feature type="active site" description="Proton acceptor" evidence="10">
    <location>
        <position position="72"/>
    </location>
</feature>
<keyword evidence="3 10" id="KW-0479">Metal-binding</keyword>
<dbReference type="GO" id="GO:0035870">
    <property type="term" value="F:dITP diphosphatase activity"/>
    <property type="evidence" value="ECO:0007669"/>
    <property type="project" value="UniProtKB-UniRule"/>
</dbReference>
<name>A0A9X2FJJ9_9LACO</name>
<dbReference type="HAMAP" id="MF_01405">
    <property type="entry name" value="Non_canon_purine_NTPase"/>
    <property type="match status" value="1"/>
</dbReference>
<dbReference type="NCBIfam" id="NF011397">
    <property type="entry name" value="PRK14822.1"/>
    <property type="match status" value="1"/>
</dbReference>
<feature type="binding site" evidence="10">
    <location>
        <begin position="182"/>
        <end position="183"/>
    </location>
    <ligand>
        <name>substrate</name>
    </ligand>
</feature>
<dbReference type="GO" id="GO:0009117">
    <property type="term" value="P:nucleotide metabolic process"/>
    <property type="evidence" value="ECO:0007669"/>
    <property type="project" value="UniProtKB-KW"/>
</dbReference>
<dbReference type="GO" id="GO:0036220">
    <property type="term" value="F:ITP diphosphatase activity"/>
    <property type="evidence" value="ECO:0007669"/>
    <property type="project" value="UniProtKB-UniRule"/>
</dbReference>
<dbReference type="Proteomes" id="UP001139006">
    <property type="component" value="Unassembled WGS sequence"/>
</dbReference>
<comment type="catalytic activity">
    <reaction evidence="10">
        <text>ITP + H2O = IMP + diphosphate + H(+)</text>
        <dbReference type="Rhea" id="RHEA:29399"/>
        <dbReference type="ChEBI" id="CHEBI:15377"/>
        <dbReference type="ChEBI" id="CHEBI:15378"/>
        <dbReference type="ChEBI" id="CHEBI:33019"/>
        <dbReference type="ChEBI" id="CHEBI:58053"/>
        <dbReference type="ChEBI" id="CHEBI:61402"/>
        <dbReference type="EC" id="3.6.1.66"/>
    </reaction>
</comment>
<dbReference type="GO" id="GO:0046872">
    <property type="term" value="F:metal ion binding"/>
    <property type="evidence" value="ECO:0007669"/>
    <property type="project" value="UniProtKB-KW"/>
</dbReference>
<evidence type="ECO:0000313" key="13">
    <source>
        <dbReference type="Proteomes" id="UP001139006"/>
    </source>
</evidence>
<comment type="catalytic activity">
    <reaction evidence="9 10">
        <text>XTP + H2O = XMP + diphosphate + H(+)</text>
        <dbReference type="Rhea" id="RHEA:28610"/>
        <dbReference type="ChEBI" id="CHEBI:15377"/>
        <dbReference type="ChEBI" id="CHEBI:15378"/>
        <dbReference type="ChEBI" id="CHEBI:33019"/>
        <dbReference type="ChEBI" id="CHEBI:57464"/>
        <dbReference type="ChEBI" id="CHEBI:61314"/>
        <dbReference type="EC" id="3.6.1.66"/>
    </reaction>
</comment>
<feature type="binding site" evidence="10">
    <location>
        <position position="72"/>
    </location>
    <ligand>
        <name>Mg(2+)</name>
        <dbReference type="ChEBI" id="CHEBI:18420"/>
    </ligand>
</feature>
<dbReference type="GO" id="GO:0017111">
    <property type="term" value="F:ribonucleoside triphosphate phosphatase activity"/>
    <property type="evidence" value="ECO:0007669"/>
    <property type="project" value="InterPro"/>
</dbReference>
<dbReference type="EMBL" id="JAIULA010000002">
    <property type="protein sequence ID" value="MCP0885981.1"/>
    <property type="molecule type" value="Genomic_DNA"/>
</dbReference>
<reference evidence="12 13" key="1">
    <citation type="journal article" date="2023" name="Int. J. Syst. Evol. Microbiol.">
        <title>Ligilactobacillus ubinensis sp. nov., a novel species isolated from the wild ferment of a durian fruit (Durio zibethinus).</title>
        <authorList>
            <person name="Heng Y.C."/>
            <person name="Menon N."/>
            <person name="Chen B."/>
            <person name="Loo B.Z.L."/>
            <person name="Wong G.W.J."/>
            <person name="Lim A.C.H."/>
            <person name="Silvaraju S."/>
            <person name="Kittelmann S."/>
        </authorList>
    </citation>
    <scope>NUCLEOTIDE SEQUENCE [LARGE SCALE GENOMIC DNA]</scope>
    <source>
        <strain evidence="12 13">WILCCON 0076</strain>
    </source>
</reference>
<evidence type="ECO:0000256" key="3">
    <source>
        <dbReference type="ARBA" id="ARBA00022723"/>
    </source>
</evidence>
<dbReference type="FunFam" id="3.90.950.10:FF:000001">
    <property type="entry name" value="dITP/XTP pyrophosphatase"/>
    <property type="match status" value="1"/>
</dbReference>
<keyword evidence="5 10" id="KW-0378">Hydrolase</keyword>
<keyword evidence="7 10" id="KW-0546">Nucleotide metabolism</keyword>
<comment type="cofactor">
    <cofactor evidence="10">
        <name>Mg(2+)</name>
        <dbReference type="ChEBI" id="CHEBI:18420"/>
    </cofactor>
    <text evidence="10">Binds 1 Mg(2+) ion per subunit.</text>
</comment>
<evidence type="ECO:0000313" key="12">
    <source>
        <dbReference type="EMBL" id="MCP0885981.1"/>
    </source>
</evidence>
<dbReference type="InterPro" id="IPR029001">
    <property type="entry name" value="ITPase-like_fam"/>
</dbReference>
<keyword evidence="6 10" id="KW-0460">Magnesium</keyword>
<feature type="binding site" evidence="10">
    <location>
        <begin position="10"/>
        <end position="15"/>
    </location>
    <ligand>
        <name>substrate</name>
    </ligand>
</feature>
<evidence type="ECO:0000256" key="11">
    <source>
        <dbReference type="RuleBase" id="RU003781"/>
    </source>
</evidence>
<dbReference type="GO" id="GO:0000166">
    <property type="term" value="F:nucleotide binding"/>
    <property type="evidence" value="ECO:0007669"/>
    <property type="project" value="UniProtKB-KW"/>
</dbReference>
<dbReference type="RefSeq" id="WP_253358843.1">
    <property type="nucleotide sequence ID" value="NZ_JAIULA010000002.1"/>
</dbReference>
<protein>
    <recommendedName>
        <fullName evidence="10">dITP/XTP pyrophosphatase</fullName>
        <ecNumber evidence="10">3.6.1.66</ecNumber>
    </recommendedName>
    <alternativeName>
        <fullName evidence="10">Non-canonical purine NTP pyrophosphatase</fullName>
    </alternativeName>
    <alternativeName>
        <fullName evidence="10">Non-standard purine NTP pyrophosphatase</fullName>
    </alternativeName>
    <alternativeName>
        <fullName evidence="10">Nucleoside-triphosphate diphosphatase</fullName>
    </alternativeName>
    <alternativeName>
        <fullName evidence="10">Nucleoside-triphosphate pyrophosphatase</fullName>
        <shortName evidence="10">NTPase</shortName>
    </alternativeName>
</protein>
<evidence type="ECO:0000256" key="1">
    <source>
        <dbReference type="ARBA" id="ARBA00008023"/>
    </source>
</evidence>
<comment type="catalytic activity">
    <reaction evidence="8 10">
        <text>dITP + H2O = dIMP + diphosphate + H(+)</text>
        <dbReference type="Rhea" id="RHEA:28342"/>
        <dbReference type="ChEBI" id="CHEBI:15377"/>
        <dbReference type="ChEBI" id="CHEBI:15378"/>
        <dbReference type="ChEBI" id="CHEBI:33019"/>
        <dbReference type="ChEBI" id="CHEBI:61194"/>
        <dbReference type="ChEBI" id="CHEBI:61382"/>
        <dbReference type="EC" id="3.6.1.66"/>
    </reaction>
</comment>
<evidence type="ECO:0000256" key="10">
    <source>
        <dbReference type="HAMAP-Rule" id="MF_01405"/>
    </source>
</evidence>
<dbReference type="InterPro" id="IPR002637">
    <property type="entry name" value="RdgB/HAM1"/>
</dbReference>
<evidence type="ECO:0000256" key="9">
    <source>
        <dbReference type="ARBA" id="ARBA00052017"/>
    </source>
</evidence>
<accession>A0A9X2FJJ9</accession>
<feature type="binding site" evidence="10">
    <location>
        <begin position="154"/>
        <end position="157"/>
    </location>
    <ligand>
        <name>substrate</name>
    </ligand>
</feature>
<evidence type="ECO:0000256" key="5">
    <source>
        <dbReference type="ARBA" id="ARBA00022801"/>
    </source>
</evidence>
<organism evidence="12 13">
    <name type="scientific">Ligilactobacillus ubinensis</name>
    <dbReference type="NCBI Taxonomy" id="2876789"/>
    <lineage>
        <taxon>Bacteria</taxon>
        <taxon>Bacillati</taxon>
        <taxon>Bacillota</taxon>
        <taxon>Bacilli</taxon>
        <taxon>Lactobacillales</taxon>
        <taxon>Lactobacillaceae</taxon>
        <taxon>Ligilactobacillus</taxon>
    </lineage>
</organism>
<comment type="caution">
    <text evidence="10">Lacks conserved residue(s) required for the propagation of feature annotation.</text>
</comment>
<dbReference type="InterPro" id="IPR020922">
    <property type="entry name" value="dITP/XTP_pyrophosphatase"/>
</dbReference>
<dbReference type="AlphaFoldDB" id="A0A9X2FJJ9"/>
<evidence type="ECO:0000256" key="7">
    <source>
        <dbReference type="ARBA" id="ARBA00023080"/>
    </source>
</evidence>
<feature type="binding site" evidence="10">
    <location>
        <position position="73"/>
    </location>
    <ligand>
        <name>substrate</name>
    </ligand>
</feature>
<dbReference type="EC" id="3.6.1.66" evidence="10"/>
<dbReference type="GO" id="GO:0036222">
    <property type="term" value="F:XTP diphosphatase activity"/>
    <property type="evidence" value="ECO:0007669"/>
    <property type="project" value="UniProtKB-UniRule"/>
</dbReference>
<keyword evidence="4 10" id="KW-0547">Nucleotide-binding</keyword>
<dbReference type="Gene3D" id="3.90.950.10">
    <property type="match status" value="1"/>
</dbReference>
<dbReference type="Pfam" id="PF01725">
    <property type="entry name" value="Ham1p_like"/>
    <property type="match status" value="1"/>
</dbReference>
<evidence type="ECO:0000256" key="2">
    <source>
        <dbReference type="ARBA" id="ARBA00011738"/>
    </source>
</evidence>
<sequence length="200" mass="22198">MENDTILIATNNLGKAREYANIFAELGLKIKTLADYTALPKINENGTTFTQNARIKAQTIATALNIPVLADDSGLIVDALNGEPGIYSARYAGDHDDVANNKKLLDNLKMVPEEQRTAHFHCSIVVIHPKKDELVATGDAYGVILKEKRGIDGFGYDPLFYYPELGKTFAELTATQKNKVSHRGIATRNLMNKFANWWED</sequence>
<comment type="subunit">
    <text evidence="2 10">Homodimer.</text>
</comment>
<dbReference type="CDD" id="cd00515">
    <property type="entry name" value="HAM1"/>
    <property type="match status" value="1"/>
</dbReference>
<evidence type="ECO:0000256" key="6">
    <source>
        <dbReference type="ARBA" id="ARBA00022842"/>
    </source>
</evidence>
<dbReference type="GO" id="GO:0005829">
    <property type="term" value="C:cytosol"/>
    <property type="evidence" value="ECO:0007669"/>
    <property type="project" value="TreeGrafter"/>
</dbReference>
<comment type="similarity">
    <text evidence="1 10 11">Belongs to the HAM1 NTPase family.</text>
</comment>
<dbReference type="PANTHER" id="PTHR11067:SF9">
    <property type="entry name" value="INOSINE TRIPHOSPHATE PYROPHOSPHATASE"/>
    <property type="match status" value="1"/>
</dbReference>
<evidence type="ECO:0000256" key="4">
    <source>
        <dbReference type="ARBA" id="ARBA00022741"/>
    </source>
</evidence>
<dbReference type="GO" id="GO:0009146">
    <property type="term" value="P:purine nucleoside triphosphate catabolic process"/>
    <property type="evidence" value="ECO:0007669"/>
    <property type="project" value="UniProtKB-UniRule"/>
</dbReference>
<keyword evidence="13" id="KW-1185">Reference proteome</keyword>
<proteinExistence type="inferred from homology"/>
<feature type="binding site" evidence="10">
    <location>
        <position position="177"/>
    </location>
    <ligand>
        <name>substrate</name>
    </ligand>
</feature>
<comment type="function">
    <text evidence="10">Pyrophosphatase that catalyzes the hydrolysis of nucleoside triphosphates to their monophosphate derivatives, with a high preference for the non-canonical purine nucleotides XTP (xanthosine triphosphate), dITP (deoxyinosine triphosphate) and ITP. Seems to function as a house-cleaning enzyme that removes non-canonical purine nucleotides from the nucleotide pool, thus preventing their incorporation into DNA/RNA and avoiding chromosomal lesions.</text>
</comment>
<comment type="caution">
    <text evidence="12">The sequence shown here is derived from an EMBL/GenBank/DDBJ whole genome shotgun (WGS) entry which is preliminary data.</text>
</comment>
<gene>
    <name evidence="12" type="ORF">LB941_01360</name>
</gene>